<dbReference type="Gene3D" id="3.20.20.70">
    <property type="entry name" value="Aldolase class I"/>
    <property type="match status" value="1"/>
</dbReference>
<evidence type="ECO:0000313" key="2">
    <source>
        <dbReference type="EMBL" id="TQL79622.1"/>
    </source>
</evidence>
<proteinExistence type="predicted"/>
<dbReference type="PANTHER" id="PTHR30538:SF0">
    <property type="entry name" value="L-LYSINE 2,3-AMINOMUTASE AQ_1632-RELATED"/>
    <property type="match status" value="1"/>
</dbReference>
<dbReference type="SUPFAM" id="SSF102114">
    <property type="entry name" value="Radical SAM enzymes"/>
    <property type="match status" value="1"/>
</dbReference>
<dbReference type="InterPro" id="IPR058240">
    <property type="entry name" value="rSAM_sf"/>
</dbReference>
<organism evidence="2 3">
    <name type="scientific">Stackebrandtia endophytica</name>
    <dbReference type="NCBI Taxonomy" id="1496996"/>
    <lineage>
        <taxon>Bacteria</taxon>
        <taxon>Bacillati</taxon>
        <taxon>Actinomycetota</taxon>
        <taxon>Actinomycetes</taxon>
        <taxon>Glycomycetales</taxon>
        <taxon>Glycomycetaceae</taxon>
        <taxon>Stackebrandtia</taxon>
    </lineage>
</organism>
<keyword evidence="1" id="KW-0411">Iron-sulfur</keyword>
<reference evidence="2 3" key="1">
    <citation type="submission" date="2019-06" db="EMBL/GenBank/DDBJ databases">
        <title>Sequencing the genomes of 1000 actinobacteria strains.</title>
        <authorList>
            <person name="Klenk H.-P."/>
        </authorList>
    </citation>
    <scope>NUCLEOTIDE SEQUENCE [LARGE SCALE GENOMIC DNA]</scope>
    <source>
        <strain evidence="2 3">DSM 45928</strain>
    </source>
</reference>
<keyword evidence="3" id="KW-1185">Reference proteome</keyword>
<dbReference type="PANTHER" id="PTHR30538">
    <property type="entry name" value="LYSINE 2,3-AMINOMUTASE-RELATED"/>
    <property type="match status" value="1"/>
</dbReference>
<dbReference type="Proteomes" id="UP000317043">
    <property type="component" value="Unassembled WGS sequence"/>
</dbReference>
<keyword evidence="1" id="KW-0408">Iron</keyword>
<dbReference type="GO" id="GO:0051539">
    <property type="term" value="F:4 iron, 4 sulfur cluster binding"/>
    <property type="evidence" value="ECO:0007669"/>
    <property type="project" value="UniProtKB-KW"/>
</dbReference>
<dbReference type="InterPro" id="IPR003739">
    <property type="entry name" value="Lys_aminomutase/Glu_NH3_mut"/>
</dbReference>
<comment type="caution">
    <text evidence="2">The sequence shown here is derived from an EMBL/GenBank/DDBJ whole genome shotgun (WGS) entry which is preliminary data.</text>
</comment>
<dbReference type="EMBL" id="VFOW01000001">
    <property type="protein sequence ID" value="TQL79622.1"/>
    <property type="molecule type" value="Genomic_DNA"/>
</dbReference>
<sequence length="475" mass="53681">MATVQTGQPYEYARAELVEPDWRRFPGWADVSDADWASAQWQRVNCVKNVNQLRKVLGDRVDERFYEDLAADGEQRATMSMLLPPQMLNTMAPTLTDTAAGSWTDAYYSDPIRRYMLPVLSDRRTDWPSHPYATRDSLHEHDMWVAEGLTHRYPTKVLAELLSTCPQYCGHCTRMDLVGNSTPTVDKLKLKLKPTARYDNMISYLQEHPGVRDVVVSGGDVANVPWKNLENFLARLLDIETIRDIRLATKALMGLPQHWLQADVVDGMGRIAKTARDRGVNLAIHTHVNHVQSLTPTVARAAAAMLDAGVRDVRNQGVLMRGVNDTAADLLDLCFALQGEANILPYYFYMCDMIPNSEHWRTSVAAAQDLQTAIMGYLPGYATPRIICDVPFVGKRWVHQLGRYDQERGISYWTKNYRTSIEMDDAEALQREYPYYDPIDTLPEAGRKWWSDRHSAQQVTADGNAQAAVSRAASA</sequence>
<keyword evidence="1" id="KW-0004">4Fe-4S</keyword>
<dbReference type="AlphaFoldDB" id="A0A543B473"/>
<accession>A0A543B473</accession>
<dbReference type="OrthoDB" id="9768064at2"/>
<evidence type="ECO:0000256" key="1">
    <source>
        <dbReference type="ARBA" id="ARBA00022485"/>
    </source>
</evidence>
<keyword evidence="1" id="KW-0479">Metal-binding</keyword>
<evidence type="ECO:0000313" key="3">
    <source>
        <dbReference type="Proteomes" id="UP000317043"/>
    </source>
</evidence>
<protein>
    <submittedName>
        <fullName evidence="2">L-lysine 2,3-aminomutase</fullName>
    </submittedName>
</protein>
<dbReference type="InParanoid" id="A0A543B473"/>
<name>A0A543B473_9ACTN</name>
<gene>
    <name evidence="2" type="ORF">FB566_5232</name>
</gene>
<dbReference type="RefSeq" id="WP_142045059.1">
    <property type="nucleotide sequence ID" value="NZ_JBHTGS010000002.1"/>
</dbReference>
<dbReference type="InterPro" id="IPR013785">
    <property type="entry name" value="Aldolase_TIM"/>
</dbReference>